<sequence length="225" mass="26008">MAWGHSRLKNDNDIADSPDLHPRRRRLLLFISCIGVLFLFLLILTGFCIMITVLLMHPHKPRYRLQDVQITQLLITNAPLQSITADNLDPVDSTLNSDIIVTLGSYNRNHHLDIYNSRLVVILYYNRKEIGGTYFVPFYQESQNTTVIQRVLYIRDHPLRHSEAASLNASLANNAVHFQSKIAARVQFKYGTWKSSWHRWFRVNCELVLSSFTAPSGSHLLFRKC</sequence>
<name>A0ACC2BK68_DIPCM</name>
<dbReference type="Proteomes" id="UP001162992">
    <property type="component" value="Chromosome 15"/>
</dbReference>
<protein>
    <submittedName>
        <fullName evidence="1">Uncharacterized protein</fullName>
    </submittedName>
</protein>
<comment type="caution">
    <text evidence="1">The sequence shown here is derived from an EMBL/GenBank/DDBJ whole genome shotgun (WGS) entry which is preliminary data.</text>
</comment>
<gene>
    <name evidence="1" type="ORF">O6H91_15G082800</name>
</gene>
<keyword evidence="2" id="KW-1185">Reference proteome</keyword>
<proteinExistence type="predicted"/>
<dbReference type="EMBL" id="CM055106">
    <property type="protein sequence ID" value="KAJ7530172.1"/>
    <property type="molecule type" value="Genomic_DNA"/>
</dbReference>
<evidence type="ECO:0000313" key="2">
    <source>
        <dbReference type="Proteomes" id="UP001162992"/>
    </source>
</evidence>
<reference evidence="2" key="1">
    <citation type="journal article" date="2024" name="Proc. Natl. Acad. Sci. U.S.A.">
        <title>Extraordinary preservation of gene collinearity over three hundred million years revealed in homosporous lycophytes.</title>
        <authorList>
            <person name="Li C."/>
            <person name="Wickell D."/>
            <person name="Kuo L.Y."/>
            <person name="Chen X."/>
            <person name="Nie B."/>
            <person name="Liao X."/>
            <person name="Peng D."/>
            <person name="Ji J."/>
            <person name="Jenkins J."/>
            <person name="Williams M."/>
            <person name="Shu S."/>
            <person name="Plott C."/>
            <person name="Barry K."/>
            <person name="Rajasekar S."/>
            <person name="Grimwood J."/>
            <person name="Han X."/>
            <person name="Sun S."/>
            <person name="Hou Z."/>
            <person name="He W."/>
            <person name="Dai G."/>
            <person name="Sun C."/>
            <person name="Schmutz J."/>
            <person name="Leebens-Mack J.H."/>
            <person name="Li F.W."/>
            <person name="Wang L."/>
        </authorList>
    </citation>
    <scope>NUCLEOTIDE SEQUENCE [LARGE SCALE GENOMIC DNA]</scope>
    <source>
        <strain evidence="2">cv. PW_Plant_1</strain>
    </source>
</reference>
<organism evidence="1 2">
    <name type="scientific">Diphasiastrum complanatum</name>
    <name type="common">Issler's clubmoss</name>
    <name type="synonym">Lycopodium complanatum</name>
    <dbReference type="NCBI Taxonomy" id="34168"/>
    <lineage>
        <taxon>Eukaryota</taxon>
        <taxon>Viridiplantae</taxon>
        <taxon>Streptophyta</taxon>
        <taxon>Embryophyta</taxon>
        <taxon>Tracheophyta</taxon>
        <taxon>Lycopodiopsida</taxon>
        <taxon>Lycopodiales</taxon>
        <taxon>Lycopodiaceae</taxon>
        <taxon>Lycopodioideae</taxon>
        <taxon>Diphasiastrum</taxon>
    </lineage>
</organism>
<accession>A0ACC2BK68</accession>
<evidence type="ECO:0000313" key="1">
    <source>
        <dbReference type="EMBL" id="KAJ7530172.1"/>
    </source>
</evidence>